<dbReference type="EMBL" id="BMMN01000018">
    <property type="protein sequence ID" value="GGO29367.1"/>
    <property type="molecule type" value="Genomic_DNA"/>
</dbReference>
<feature type="region of interest" description="Disordered" evidence="8">
    <location>
        <begin position="373"/>
        <end position="394"/>
    </location>
</feature>
<keyword evidence="7 9" id="KW-0472">Membrane</keyword>
<feature type="transmembrane region" description="Helical" evidence="9">
    <location>
        <begin position="114"/>
        <end position="132"/>
    </location>
</feature>
<keyword evidence="5 9" id="KW-1133">Transmembrane helix</keyword>
<evidence type="ECO:0000256" key="1">
    <source>
        <dbReference type="ARBA" id="ARBA00004141"/>
    </source>
</evidence>
<feature type="transmembrane region" description="Helical" evidence="9">
    <location>
        <begin position="223"/>
        <end position="240"/>
    </location>
</feature>
<comment type="similarity">
    <text evidence="2">Belongs to the cation diffusion facilitator (CDF) transporter (TC 2.A.4) family. SLC30A subfamily.</text>
</comment>
<feature type="transmembrane region" description="Helical" evidence="9">
    <location>
        <begin position="80"/>
        <end position="102"/>
    </location>
</feature>
<dbReference type="OrthoDB" id="9809646at2"/>
<feature type="compositionally biased region" description="Basic and acidic residues" evidence="8">
    <location>
        <begin position="13"/>
        <end position="58"/>
    </location>
</feature>
<dbReference type="Pfam" id="PF16916">
    <property type="entry name" value="ZT_dimer"/>
    <property type="match status" value="1"/>
</dbReference>
<dbReference type="InterPro" id="IPR050681">
    <property type="entry name" value="CDF/SLC30A"/>
</dbReference>
<comment type="subcellular location">
    <subcellularLocation>
        <location evidence="1">Membrane</location>
        <topology evidence="1">Multi-pass membrane protein</topology>
    </subcellularLocation>
</comment>
<proteinExistence type="inferred from homology"/>
<dbReference type="GO" id="GO:0005385">
    <property type="term" value="F:zinc ion transmembrane transporter activity"/>
    <property type="evidence" value="ECO:0007669"/>
    <property type="project" value="TreeGrafter"/>
</dbReference>
<evidence type="ECO:0000313" key="12">
    <source>
        <dbReference type="EMBL" id="GGO29367.1"/>
    </source>
</evidence>
<keyword evidence="6" id="KW-0406">Ion transport</keyword>
<dbReference type="AlphaFoldDB" id="A0A8H9H8W9"/>
<dbReference type="PANTHER" id="PTHR11562">
    <property type="entry name" value="CATION EFFLUX PROTEIN/ ZINC TRANSPORTER"/>
    <property type="match status" value="1"/>
</dbReference>
<evidence type="ECO:0000256" key="9">
    <source>
        <dbReference type="SAM" id="Phobius"/>
    </source>
</evidence>
<evidence type="ECO:0000256" key="3">
    <source>
        <dbReference type="ARBA" id="ARBA00022448"/>
    </source>
</evidence>
<dbReference type="InterPro" id="IPR027470">
    <property type="entry name" value="Cation_efflux_CTD"/>
</dbReference>
<gene>
    <name evidence="12" type="ORF">GCM10011574_64580</name>
</gene>
<evidence type="ECO:0000256" key="5">
    <source>
        <dbReference type="ARBA" id="ARBA00022989"/>
    </source>
</evidence>
<dbReference type="PANTHER" id="PTHR11562:SF17">
    <property type="entry name" value="RE54080P-RELATED"/>
    <property type="match status" value="1"/>
</dbReference>
<dbReference type="InterPro" id="IPR058533">
    <property type="entry name" value="Cation_efflux_TM"/>
</dbReference>
<keyword evidence="3" id="KW-0813">Transport</keyword>
<sequence>MGETGKEHGHRTGTGDDREHEHGHRTGTDDDRERGHEREGEHDRGHGRERGHGGERGHAHGRGHGHGHGHAVSAEADRRLLTGALALILGFMAVEVVIGVIAHSLALVSDAGHMLTDAIAIAFAIIAMRIAARPPQGGFTYGLKRAEIISAQINGITLLLLSVYFVYEGIRRLIEPPEVEGAYVVATGIAGIAVNLAATWLLSRANRGSLNIEGAFQHILNDLFAFIATTVAGAVIWLTGWGRADALAALVVAALMLKAGWDLVRDSGRVFMEAAPAGMNPAEIGRKAAALEHVVEVHDLHIWEVTSGYPAMSAHILVAPGADCHAVRQAAQRMVHDEYGIAHTTLQVDHAPPELLAIGAAAAGAAEPHCADAHGPAHVNGRTEAADDRRSQGCAGRRRIRFPGARRLS</sequence>
<accession>A0A8H9H8W9</accession>
<evidence type="ECO:0000313" key="13">
    <source>
        <dbReference type="Proteomes" id="UP000653480"/>
    </source>
</evidence>
<evidence type="ECO:0000256" key="6">
    <source>
        <dbReference type="ARBA" id="ARBA00023065"/>
    </source>
</evidence>
<evidence type="ECO:0000256" key="2">
    <source>
        <dbReference type="ARBA" id="ARBA00008873"/>
    </source>
</evidence>
<feature type="compositionally biased region" description="Basic residues" evidence="8">
    <location>
        <begin position="59"/>
        <end position="69"/>
    </location>
</feature>
<dbReference type="SUPFAM" id="SSF161111">
    <property type="entry name" value="Cation efflux protein transmembrane domain-like"/>
    <property type="match status" value="1"/>
</dbReference>
<dbReference type="InterPro" id="IPR002524">
    <property type="entry name" value="Cation_efflux"/>
</dbReference>
<reference evidence="12" key="2">
    <citation type="submission" date="2020-09" db="EMBL/GenBank/DDBJ databases">
        <authorList>
            <person name="Sun Q."/>
            <person name="Zhou Y."/>
        </authorList>
    </citation>
    <scope>NUCLEOTIDE SEQUENCE</scope>
    <source>
        <strain evidence="12">CGMCC 4.7138</strain>
    </source>
</reference>
<keyword evidence="13" id="KW-1185">Reference proteome</keyword>
<dbReference type="GO" id="GO:0005886">
    <property type="term" value="C:plasma membrane"/>
    <property type="evidence" value="ECO:0007669"/>
    <property type="project" value="TreeGrafter"/>
</dbReference>
<feature type="domain" description="Cation efflux protein transmembrane" evidence="10">
    <location>
        <begin position="84"/>
        <end position="272"/>
    </location>
</feature>
<dbReference type="SUPFAM" id="SSF160240">
    <property type="entry name" value="Cation efflux protein cytoplasmic domain-like"/>
    <property type="match status" value="1"/>
</dbReference>
<name>A0A8H9H8W9_9ACTN</name>
<evidence type="ECO:0000259" key="10">
    <source>
        <dbReference type="Pfam" id="PF01545"/>
    </source>
</evidence>
<evidence type="ECO:0000256" key="7">
    <source>
        <dbReference type="ARBA" id="ARBA00023136"/>
    </source>
</evidence>
<comment type="caution">
    <text evidence="12">The sequence shown here is derived from an EMBL/GenBank/DDBJ whole genome shotgun (WGS) entry which is preliminary data.</text>
</comment>
<dbReference type="InterPro" id="IPR027469">
    <property type="entry name" value="Cation_efflux_TMD_sf"/>
</dbReference>
<dbReference type="InterPro" id="IPR036837">
    <property type="entry name" value="Cation_efflux_CTD_sf"/>
</dbReference>
<dbReference type="RefSeq" id="WP_142574937.1">
    <property type="nucleotide sequence ID" value="NZ_BMMN01000018.1"/>
</dbReference>
<evidence type="ECO:0000259" key="11">
    <source>
        <dbReference type="Pfam" id="PF16916"/>
    </source>
</evidence>
<protein>
    <submittedName>
        <fullName evidence="12">Putative cation transporter</fullName>
    </submittedName>
</protein>
<feature type="transmembrane region" description="Helical" evidence="9">
    <location>
        <begin position="182"/>
        <end position="202"/>
    </location>
</feature>
<feature type="domain" description="Cation efflux protein cytoplasmic" evidence="11">
    <location>
        <begin position="282"/>
        <end position="350"/>
    </location>
</feature>
<evidence type="ECO:0000256" key="4">
    <source>
        <dbReference type="ARBA" id="ARBA00022692"/>
    </source>
</evidence>
<keyword evidence="4 9" id="KW-0812">Transmembrane</keyword>
<feature type="region of interest" description="Disordered" evidence="8">
    <location>
        <begin position="1"/>
        <end position="71"/>
    </location>
</feature>
<reference evidence="12" key="1">
    <citation type="journal article" date="2014" name="Int. J. Syst. Evol. Microbiol.">
        <title>Complete genome sequence of Corynebacterium casei LMG S-19264T (=DSM 44701T), isolated from a smear-ripened cheese.</title>
        <authorList>
            <consortium name="US DOE Joint Genome Institute (JGI-PGF)"/>
            <person name="Walter F."/>
            <person name="Albersmeier A."/>
            <person name="Kalinowski J."/>
            <person name="Ruckert C."/>
        </authorList>
    </citation>
    <scope>NUCLEOTIDE SEQUENCE</scope>
    <source>
        <strain evidence="12">CGMCC 4.7138</strain>
    </source>
</reference>
<evidence type="ECO:0000256" key="8">
    <source>
        <dbReference type="SAM" id="MobiDB-lite"/>
    </source>
</evidence>
<dbReference type="Gene3D" id="1.20.1510.10">
    <property type="entry name" value="Cation efflux protein transmembrane domain"/>
    <property type="match status" value="1"/>
</dbReference>
<dbReference type="Proteomes" id="UP000653480">
    <property type="component" value="Unassembled WGS sequence"/>
</dbReference>
<dbReference type="NCBIfam" id="TIGR01297">
    <property type="entry name" value="CDF"/>
    <property type="match status" value="1"/>
</dbReference>
<dbReference type="Pfam" id="PF01545">
    <property type="entry name" value="Cation_efflux"/>
    <property type="match status" value="1"/>
</dbReference>
<organism evidence="12 13">
    <name type="scientific">Microbispora bryophytorum</name>
    <dbReference type="NCBI Taxonomy" id="1460882"/>
    <lineage>
        <taxon>Bacteria</taxon>
        <taxon>Bacillati</taxon>
        <taxon>Actinomycetota</taxon>
        <taxon>Actinomycetes</taxon>
        <taxon>Streptosporangiales</taxon>
        <taxon>Streptosporangiaceae</taxon>
        <taxon>Microbispora</taxon>
    </lineage>
</organism>
<feature type="transmembrane region" description="Helical" evidence="9">
    <location>
        <begin position="153"/>
        <end position="170"/>
    </location>
</feature>